<sequence length="291" mass="32649">MASTSPRWRPTAMQIALALSVGVHGGLLSLRLADPERFNRLFDDLPMQIILVNARSEEAPIEAQAAAQVSLAGGGEAEEGRATSPLPSSETDTPGDGPDEAQHSIAQLQQMQMQLLARVRQELADLAPPDPTRTLDASEQARREELRRQKLRQLAEIEKRIQEENARPRKRFISPATREVVYALYYDALRRKIEERGTRNFPTYQGEKLYGELLMNFTIDATGRVRHVEVVNPSKNPELDRRALAIVQTAAPFGPFTEDMLREADEIVVTSRFRFTRSDQLETSLGSSDSR</sequence>
<dbReference type="InterPro" id="IPR037682">
    <property type="entry name" value="TonB_C"/>
</dbReference>
<evidence type="ECO:0000256" key="4">
    <source>
        <dbReference type="ARBA" id="ARBA00023136"/>
    </source>
</evidence>
<feature type="domain" description="TonB C-terminal" evidence="6">
    <location>
        <begin position="185"/>
        <end position="282"/>
    </location>
</feature>
<dbReference type="OrthoDB" id="9803361at2"/>
<keyword evidence="8" id="KW-1185">Reference proteome</keyword>
<keyword evidence="3" id="KW-1133">Transmembrane helix</keyword>
<evidence type="ECO:0000256" key="2">
    <source>
        <dbReference type="ARBA" id="ARBA00022692"/>
    </source>
</evidence>
<dbReference type="KEGG" id="vff:VITFI_CDS3083"/>
<dbReference type="AlphaFoldDB" id="A0A221KJ75"/>
<dbReference type="EMBL" id="CP022423">
    <property type="protein sequence ID" value="ASM78860.1"/>
    <property type="molecule type" value="Genomic_DNA"/>
</dbReference>
<dbReference type="RefSeq" id="WP_089417732.1">
    <property type="nucleotide sequence ID" value="NZ_CP022423.1"/>
</dbReference>
<dbReference type="Pfam" id="PF03544">
    <property type="entry name" value="TonB_C"/>
    <property type="match status" value="1"/>
</dbReference>
<comment type="subcellular location">
    <subcellularLocation>
        <location evidence="1">Membrane</location>
        <topology evidence="1">Single-pass membrane protein</topology>
    </subcellularLocation>
</comment>
<dbReference type="GO" id="GO:0055085">
    <property type="term" value="P:transmembrane transport"/>
    <property type="evidence" value="ECO:0007669"/>
    <property type="project" value="InterPro"/>
</dbReference>
<evidence type="ECO:0000259" key="6">
    <source>
        <dbReference type="PROSITE" id="PS52015"/>
    </source>
</evidence>
<dbReference type="Gene3D" id="3.30.1150.10">
    <property type="match status" value="1"/>
</dbReference>
<dbReference type="Proteomes" id="UP000199729">
    <property type="component" value="Chromosome"/>
</dbReference>
<evidence type="ECO:0000256" key="1">
    <source>
        <dbReference type="ARBA" id="ARBA00004167"/>
    </source>
</evidence>
<feature type="region of interest" description="Disordered" evidence="5">
    <location>
        <begin position="125"/>
        <end position="144"/>
    </location>
</feature>
<evidence type="ECO:0000256" key="3">
    <source>
        <dbReference type="ARBA" id="ARBA00022989"/>
    </source>
</evidence>
<dbReference type="GO" id="GO:0016020">
    <property type="term" value="C:membrane"/>
    <property type="evidence" value="ECO:0007669"/>
    <property type="project" value="UniProtKB-SubCell"/>
</dbReference>
<evidence type="ECO:0000313" key="7">
    <source>
        <dbReference type="EMBL" id="ASM78860.1"/>
    </source>
</evidence>
<gene>
    <name evidence="7" type="ORF">VITFI_CDS3083</name>
</gene>
<dbReference type="PROSITE" id="PS52015">
    <property type="entry name" value="TONB_CTD"/>
    <property type="match status" value="1"/>
</dbReference>
<protein>
    <submittedName>
        <fullName evidence="7">Cell envelope biogenesis protein TonB</fullName>
    </submittedName>
</protein>
<evidence type="ECO:0000313" key="8">
    <source>
        <dbReference type="Proteomes" id="UP000199729"/>
    </source>
</evidence>
<dbReference type="SUPFAM" id="SSF74653">
    <property type="entry name" value="TolA/TonB C-terminal domain"/>
    <property type="match status" value="1"/>
</dbReference>
<organism evidence="7 8">
    <name type="scientific">Vitreoscilla filiformis</name>
    <dbReference type="NCBI Taxonomy" id="63"/>
    <lineage>
        <taxon>Bacteria</taxon>
        <taxon>Pseudomonadati</taxon>
        <taxon>Pseudomonadota</taxon>
        <taxon>Betaproteobacteria</taxon>
        <taxon>Neisseriales</taxon>
        <taxon>Neisseriaceae</taxon>
        <taxon>Vitreoscilla</taxon>
    </lineage>
</organism>
<feature type="region of interest" description="Disordered" evidence="5">
    <location>
        <begin position="70"/>
        <end position="101"/>
    </location>
</feature>
<keyword evidence="2" id="KW-0812">Transmembrane</keyword>
<reference evidence="7 8" key="1">
    <citation type="submission" date="2017-07" db="EMBL/GenBank/DDBJ databases">
        <title>Complete Genome Sequence of the cosmetic ferment Vitreoscilla filiformis (ATCC15551).</title>
        <authorList>
            <person name="Contreras S."/>
            <person name="Sagory-Zalkind P."/>
            <person name="Blanquart H."/>
            <person name="Iltis A."/>
            <person name="Morand S.C."/>
        </authorList>
    </citation>
    <scope>NUCLEOTIDE SEQUENCE [LARGE SCALE GENOMIC DNA]</scope>
    <source>
        <strain evidence="7 8">ATCC 15551</strain>
    </source>
</reference>
<evidence type="ECO:0000256" key="5">
    <source>
        <dbReference type="SAM" id="MobiDB-lite"/>
    </source>
</evidence>
<dbReference type="NCBIfam" id="TIGR01352">
    <property type="entry name" value="tonB_Cterm"/>
    <property type="match status" value="1"/>
</dbReference>
<dbReference type="InterPro" id="IPR006260">
    <property type="entry name" value="TonB/TolA_C"/>
</dbReference>
<name>A0A221KJ75_VITFI</name>
<accession>A0A221KJ75</accession>
<keyword evidence="4" id="KW-0472">Membrane</keyword>
<proteinExistence type="predicted"/>